<dbReference type="PRINTS" id="PR00344">
    <property type="entry name" value="BCTRLSENSOR"/>
</dbReference>
<dbReference type="InterPro" id="IPR036097">
    <property type="entry name" value="HisK_dim/P_sf"/>
</dbReference>
<evidence type="ECO:0000256" key="7">
    <source>
        <dbReference type="ARBA" id="ARBA00022741"/>
    </source>
</evidence>
<dbReference type="EC" id="2.7.13.3" evidence="3"/>
<dbReference type="InterPro" id="IPR003660">
    <property type="entry name" value="HAMP_dom"/>
</dbReference>
<proteinExistence type="predicted"/>
<protein>
    <recommendedName>
        <fullName evidence="3">histidine kinase</fullName>
        <ecNumber evidence="3">2.7.13.3</ecNumber>
    </recommendedName>
</protein>
<dbReference type="Pfam" id="PF02518">
    <property type="entry name" value="HATPase_c"/>
    <property type="match status" value="1"/>
</dbReference>
<reference evidence="16 17" key="1">
    <citation type="submission" date="2020-12" db="EMBL/GenBank/DDBJ databases">
        <title>Pseudomonas schmalbachii sp. nov. isolated from millipede gut.</title>
        <authorList>
            <person name="Shelomi M."/>
        </authorList>
    </citation>
    <scope>NUCLEOTIDE SEQUENCE [LARGE SCALE GENOMIC DNA]</scope>
    <source>
        <strain evidence="16 17">Milli4</strain>
    </source>
</reference>
<dbReference type="InterPro" id="IPR050428">
    <property type="entry name" value="TCS_sensor_his_kinase"/>
</dbReference>
<evidence type="ECO:0000256" key="5">
    <source>
        <dbReference type="ARBA" id="ARBA00022679"/>
    </source>
</evidence>
<keyword evidence="4" id="KW-0597">Phosphoprotein</keyword>
<evidence type="ECO:0000256" key="13">
    <source>
        <dbReference type="SAM" id="Phobius"/>
    </source>
</evidence>
<organism evidence="16 17">
    <name type="scientific">Pseudomonas schmalbachii</name>
    <dbReference type="NCBI Taxonomy" id="2816993"/>
    <lineage>
        <taxon>Bacteria</taxon>
        <taxon>Pseudomonadati</taxon>
        <taxon>Pseudomonadota</taxon>
        <taxon>Gammaproteobacteria</taxon>
        <taxon>Pseudomonadales</taxon>
        <taxon>Pseudomonadaceae</taxon>
        <taxon>Pseudomonas</taxon>
    </lineage>
</organism>
<evidence type="ECO:0000256" key="6">
    <source>
        <dbReference type="ARBA" id="ARBA00022692"/>
    </source>
</evidence>
<name>A0ABS3TX06_9PSED</name>
<evidence type="ECO:0000259" key="15">
    <source>
        <dbReference type="PROSITE" id="PS50885"/>
    </source>
</evidence>
<keyword evidence="11" id="KW-0902">Two-component regulatory system</keyword>
<dbReference type="PANTHER" id="PTHR45436">
    <property type="entry name" value="SENSOR HISTIDINE KINASE YKOH"/>
    <property type="match status" value="1"/>
</dbReference>
<evidence type="ECO:0000259" key="14">
    <source>
        <dbReference type="PROSITE" id="PS50109"/>
    </source>
</evidence>
<keyword evidence="7" id="KW-0547">Nucleotide-binding</keyword>
<keyword evidence="5" id="KW-0808">Transferase</keyword>
<dbReference type="Pfam" id="PF08521">
    <property type="entry name" value="2CSK_N"/>
    <property type="match status" value="1"/>
</dbReference>
<keyword evidence="10 13" id="KW-1133">Transmembrane helix</keyword>
<evidence type="ECO:0000256" key="3">
    <source>
        <dbReference type="ARBA" id="ARBA00012438"/>
    </source>
</evidence>
<dbReference type="Proteomes" id="UP000669060">
    <property type="component" value="Unassembled WGS sequence"/>
</dbReference>
<feature type="domain" description="Histidine kinase" evidence="14">
    <location>
        <begin position="244"/>
        <end position="455"/>
    </location>
</feature>
<accession>A0ABS3TX06</accession>
<evidence type="ECO:0000256" key="10">
    <source>
        <dbReference type="ARBA" id="ARBA00022989"/>
    </source>
</evidence>
<dbReference type="SUPFAM" id="SSF55874">
    <property type="entry name" value="ATPase domain of HSP90 chaperone/DNA topoisomerase II/histidine kinase"/>
    <property type="match status" value="1"/>
</dbReference>
<evidence type="ECO:0000256" key="12">
    <source>
        <dbReference type="ARBA" id="ARBA00023136"/>
    </source>
</evidence>
<dbReference type="PANTHER" id="PTHR45436:SF14">
    <property type="entry name" value="SENSOR PROTEIN QSEC"/>
    <property type="match status" value="1"/>
</dbReference>
<dbReference type="InterPro" id="IPR003594">
    <property type="entry name" value="HATPase_dom"/>
</dbReference>
<dbReference type="GO" id="GO:0016301">
    <property type="term" value="F:kinase activity"/>
    <property type="evidence" value="ECO:0007669"/>
    <property type="project" value="UniProtKB-KW"/>
</dbReference>
<dbReference type="RefSeq" id="WP_208316069.1">
    <property type="nucleotide sequence ID" value="NZ_JAELYA010000009.1"/>
</dbReference>
<evidence type="ECO:0000256" key="9">
    <source>
        <dbReference type="ARBA" id="ARBA00022840"/>
    </source>
</evidence>
<dbReference type="CDD" id="cd00082">
    <property type="entry name" value="HisKA"/>
    <property type="match status" value="1"/>
</dbReference>
<evidence type="ECO:0000256" key="2">
    <source>
        <dbReference type="ARBA" id="ARBA00004141"/>
    </source>
</evidence>
<dbReference type="Gene3D" id="3.30.565.10">
    <property type="entry name" value="Histidine kinase-like ATPase, C-terminal domain"/>
    <property type="match status" value="1"/>
</dbReference>
<comment type="subcellular location">
    <subcellularLocation>
        <location evidence="2">Membrane</location>
        <topology evidence="2">Multi-pass membrane protein</topology>
    </subcellularLocation>
</comment>
<dbReference type="PROSITE" id="PS50885">
    <property type="entry name" value="HAMP"/>
    <property type="match status" value="1"/>
</dbReference>
<gene>
    <name evidence="16" type="ORF">JFY56_20895</name>
</gene>
<dbReference type="CDD" id="cd00075">
    <property type="entry name" value="HATPase"/>
    <property type="match status" value="1"/>
</dbReference>
<dbReference type="SMART" id="SM00388">
    <property type="entry name" value="HisKA"/>
    <property type="match status" value="1"/>
</dbReference>
<feature type="transmembrane region" description="Helical" evidence="13">
    <location>
        <begin position="165"/>
        <end position="187"/>
    </location>
</feature>
<dbReference type="PROSITE" id="PS50109">
    <property type="entry name" value="HIS_KIN"/>
    <property type="match status" value="1"/>
</dbReference>
<comment type="caution">
    <text evidence="16">The sequence shown here is derived from an EMBL/GenBank/DDBJ whole genome shotgun (WGS) entry which is preliminary data.</text>
</comment>
<keyword evidence="6 13" id="KW-0812">Transmembrane</keyword>
<keyword evidence="17" id="KW-1185">Reference proteome</keyword>
<dbReference type="Pfam" id="PF00512">
    <property type="entry name" value="HisKA"/>
    <property type="match status" value="1"/>
</dbReference>
<dbReference type="Gene3D" id="1.10.287.130">
    <property type="match status" value="1"/>
</dbReference>
<keyword evidence="8 16" id="KW-0418">Kinase</keyword>
<evidence type="ECO:0000256" key="1">
    <source>
        <dbReference type="ARBA" id="ARBA00000085"/>
    </source>
</evidence>
<dbReference type="SMART" id="SM00387">
    <property type="entry name" value="HATPase_c"/>
    <property type="match status" value="1"/>
</dbReference>
<evidence type="ECO:0000256" key="4">
    <source>
        <dbReference type="ARBA" id="ARBA00022553"/>
    </source>
</evidence>
<evidence type="ECO:0000313" key="16">
    <source>
        <dbReference type="EMBL" id="MBO3277678.1"/>
    </source>
</evidence>
<evidence type="ECO:0000256" key="8">
    <source>
        <dbReference type="ARBA" id="ARBA00022777"/>
    </source>
</evidence>
<dbReference type="InterPro" id="IPR005467">
    <property type="entry name" value="His_kinase_dom"/>
</dbReference>
<dbReference type="InterPro" id="IPR004358">
    <property type="entry name" value="Sig_transdc_His_kin-like_C"/>
</dbReference>
<dbReference type="InterPro" id="IPR036890">
    <property type="entry name" value="HATPase_C_sf"/>
</dbReference>
<feature type="domain" description="HAMP" evidence="15">
    <location>
        <begin position="184"/>
        <end position="236"/>
    </location>
</feature>
<sequence length="458" mass="50437">MTSLRRRTLFMVMFLLSLGTLSIALYNYLDSSHEVAEIYDAHLAQNARLLQGVMRMPLPGGDRQALYRAFEEALSHTGPQRVGHPYESKLAFQVWSTGGESLVRSASAPPFSAPPRTPGLFNLTAGGHGWRGILLPDEQQGLLIWVGERNDVRQDLVQRIVHHTLGPILIASVALAALVWWAIGWGLRPLQNMARVIRARHAESLEPLQLVPLPRELEPMQAAINRLLSQIDALLQREHRFIADAAHEMRTPLAVLRLHAQNALQAGDDETRSQALQFLIGGVDRLSRVVNQLLTMARVEPQLALQDWPEIDLEAQVRSSLAELTPWVLGKGLEMELEVAPADYRACVDGGAIDIALQNLVSNAAQFSPAGGEIRVRLQRADGNFLLSVEDHGPGIDEQQAGRLFERFYSQGNPQGAGLGLAIVDMIARRLGGRIDLRNRGEGGLCALLQLPAPEQQP</sequence>
<evidence type="ECO:0000256" key="11">
    <source>
        <dbReference type="ARBA" id="ARBA00023012"/>
    </source>
</evidence>
<keyword evidence="12 13" id="KW-0472">Membrane</keyword>
<dbReference type="EMBL" id="JAELYA010000009">
    <property type="protein sequence ID" value="MBO3277678.1"/>
    <property type="molecule type" value="Genomic_DNA"/>
</dbReference>
<evidence type="ECO:0000313" key="17">
    <source>
        <dbReference type="Proteomes" id="UP000669060"/>
    </source>
</evidence>
<comment type="catalytic activity">
    <reaction evidence="1">
        <text>ATP + protein L-histidine = ADP + protein N-phospho-L-histidine.</text>
        <dbReference type="EC" id="2.7.13.3"/>
    </reaction>
</comment>
<keyword evidence="9" id="KW-0067">ATP-binding</keyword>
<dbReference type="SUPFAM" id="SSF47384">
    <property type="entry name" value="Homodimeric domain of signal transducing histidine kinase"/>
    <property type="match status" value="1"/>
</dbReference>
<dbReference type="InterPro" id="IPR003661">
    <property type="entry name" value="HisK_dim/P_dom"/>
</dbReference>
<dbReference type="InterPro" id="IPR013727">
    <property type="entry name" value="2CSK_N"/>
</dbReference>